<accession>A0A9X1NAB6</accession>
<protein>
    <submittedName>
        <fullName evidence="2">Rhodanese-like domain-containing protein</fullName>
    </submittedName>
</protein>
<dbReference type="CDD" id="cd00158">
    <property type="entry name" value="RHOD"/>
    <property type="match status" value="1"/>
</dbReference>
<comment type="caution">
    <text evidence="2">The sequence shown here is derived from an EMBL/GenBank/DDBJ whole genome shotgun (WGS) entry which is preliminary data.</text>
</comment>
<reference evidence="2" key="1">
    <citation type="submission" date="2021-11" db="EMBL/GenBank/DDBJ databases">
        <title>Streptomyces corallinus and Kineosporia corallina sp. nov., two new coral-derived marine actinobacteria.</title>
        <authorList>
            <person name="Buangrab K."/>
            <person name="Sutthacheep M."/>
            <person name="Yeemin T."/>
            <person name="Harunari E."/>
            <person name="Igarashi Y."/>
            <person name="Sripreechasak P."/>
            <person name="Kanchanasin P."/>
            <person name="Tanasupawat S."/>
            <person name="Phongsopitanun W."/>
        </authorList>
    </citation>
    <scope>NUCLEOTIDE SEQUENCE</scope>
    <source>
        <strain evidence="2">JCM 31032</strain>
    </source>
</reference>
<organism evidence="2 3">
    <name type="scientific">Kineosporia babensis</name>
    <dbReference type="NCBI Taxonomy" id="499548"/>
    <lineage>
        <taxon>Bacteria</taxon>
        <taxon>Bacillati</taxon>
        <taxon>Actinomycetota</taxon>
        <taxon>Actinomycetes</taxon>
        <taxon>Kineosporiales</taxon>
        <taxon>Kineosporiaceae</taxon>
        <taxon>Kineosporia</taxon>
    </lineage>
</organism>
<evidence type="ECO:0000313" key="3">
    <source>
        <dbReference type="Proteomes" id="UP001138997"/>
    </source>
</evidence>
<proteinExistence type="predicted"/>
<dbReference type="SUPFAM" id="SSF52821">
    <property type="entry name" value="Rhodanese/Cell cycle control phosphatase"/>
    <property type="match status" value="1"/>
</dbReference>
<evidence type="ECO:0000259" key="1">
    <source>
        <dbReference type="PROSITE" id="PS50206"/>
    </source>
</evidence>
<dbReference type="EMBL" id="JAJOMB010000002">
    <property type="protein sequence ID" value="MCD5310141.1"/>
    <property type="molecule type" value="Genomic_DNA"/>
</dbReference>
<dbReference type="Proteomes" id="UP001138997">
    <property type="component" value="Unassembled WGS sequence"/>
</dbReference>
<evidence type="ECO:0000313" key="2">
    <source>
        <dbReference type="EMBL" id="MCD5310141.1"/>
    </source>
</evidence>
<name>A0A9X1NAB6_9ACTN</name>
<dbReference type="Pfam" id="PF00581">
    <property type="entry name" value="Rhodanese"/>
    <property type="match status" value="1"/>
</dbReference>
<sequence>MSDNLETRPETLPEAPLVGAAEARERVAAGAVLLDTRSPGGRERTGPIEGAVIVDRDNLDAEFDFGSPVRHAEVKALDTPIVVICGSVNGSGPVAQDLIARGFVNVVHVEGGAPAWHELDR</sequence>
<gene>
    <name evidence="2" type="ORF">LR394_04485</name>
</gene>
<feature type="domain" description="Rhodanese" evidence="1">
    <location>
        <begin position="27"/>
        <end position="121"/>
    </location>
</feature>
<dbReference type="Gene3D" id="3.40.250.10">
    <property type="entry name" value="Rhodanese-like domain"/>
    <property type="match status" value="1"/>
</dbReference>
<dbReference type="AlphaFoldDB" id="A0A9X1NAB6"/>
<dbReference type="RefSeq" id="WP_231439069.1">
    <property type="nucleotide sequence ID" value="NZ_JAJOMB010000002.1"/>
</dbReference>
<dbReference type="InterPro" id="IPR036873">
    <property type="entry name" value="Rhodanese-like_dom_sf"/>
</dbReference>
<keyword evidence="3" id="KW-1185">Reference proteome</keyword>
<dbReference type="InterPro" id="IPR001763">
    <property type="entry name" value="Rhodanese-like_dom"/>
</dbReference>
<dbReference type="SMART" id="SM00450">
    <property type="entry name" value="RHOD"/>
    <property type="match status" value="1"/>
</dbReference>
<dbReference type="PROSITE" id="PS50206">
    <property type="entry name" value="RHODANESE_3"/>
    <property type="match status" value="1"/>
</dbReference>